<dbReference type="Pfam" id="PF03886">
    <property type="entry name" value="ABC_trans_aux"/>
    <property type="match status" value="1"/>
</dbReference>
<dbReference type="STRING" id="314278.NB231_14453"/>
<evidence type="ECO:0000313" key="2">
    <source>
        <dbReference type="EMBL" id="EAR23029.1"/>
    </source>
</evidence>
<comment type="caution">
    <text evidence="2">The sequence shown here is derived from an EMBL/GenBank/DDBJ whole genome shotgun (WGS) entry which is preliminary data.</text>
</comment>
<dbReference type="HOGENOM" id="CLU_102844_0_0_6"/>
<dbReference type="SUPFAM" id="SSF159594">
    <property type="entry name" value="XCC0632-like"/>
    <property type="match status" value="1"/>
</dbReference>
<organism evidence="2 3">
    <name type="scientific">Nitrococcus mobilis Nb-231</name>
    <dbReference type="NCBI Taxonomy" id="314278"/>
    <lineage>
        <taxon>Bacteria</taxon>
        <taxon>Pseudomonadati</taxon>
        <taxon>Pseudomonadota</taxon>
        <taxon>Gammaproteobacteria</taxon>
        <taxon>Chromatiales</taxon>
        <taxon>Ectothiorhodospiraceae</taxon>
        <taxon>Nitrococcus</taxon>
    </lineage>
</organism>
<dbReference type="InterPro" id="IPR005586">
    <property type="entry name" value="ABC_trans_aux"/>
</dbReference>
<dbReference type="Proteomes" id="UP000003374">
    <property type="component" value="Unassembled WGS sequence"/>
</dbReference>
<proteinExistence type="predicted"/>
<gene>
    <name evidence="2" type="ORF">NB231_14453</name>
</gene>
<dbReference type="Gene3D" id="3.40.50.10610">
    <property type="entry name" value="ABC-type transport auxiliary lipoprotein component"/>
    <property type="match status" value="1"/>
</dbReference>
<sequence>MVEPPQVAAGYDTTAMAYRRTPWEIRYYSLSRWVDDPARMLREALTSALNQLGPFRSAFASPAGIAVDYSLRTELLRLEQDFSNAPPSRERLVVRVQLVNLAHDTLLASQVLELNTTAPSEDAYGGVVAANTALQQLAAEVVTFCRKALADQARAS</sequence>
<protein>
    <recommendedName>
        <fullName evidence="1">ABC-type transport auxiliary lipoprotein component domain-containing protein</fullName>
    </recommendedName>
</protein>
<feature type="domain" description="ABC-type transport auxiliary lipoprotein component" evidence="1">
    <location>
        <begin position="2"/>
        <end position="141"/>
    </location>
</feature>
<evidence type="ECO:0000259" key="1">
    <source>
        <dbReference type="Pfam" id="PF03886"/>
    </source>
</evidence>
<name>A4BL41_9GAMM</name>
<reference evidence="2 3" key="1">
    <citation type="submission" date="2006-02" db="EMBL/GenBank/DDBJ databases">
        <authorList>
            <person name="Waterbury J."/>
            <person name="Ferriera S."/>
            <person name="Johnson J."/>
            <person name="Kravitz S."/>
            <person name="Halpern A."/>
            <person name="Remington K."/>
            <person name="Beeson K."/>
            <person name="Tran B."/>
            <person name="Rogers Y.-H."/>
            <person name="Friedman R."/>
            <person name="Venter J.C."/>
        </authorList>
    </citation>
    <scope>NUCLEOTIDE SEQUENCE [LARGE SCALE GENOMIC DNA]</scope>
    <source>
        <strain evidence="2 3">Nb-231</strain>
    </source>
</reference>
<dbReference type="AlphaFoldDB" id="A4BL41"/>
<evidence type="ECO:0000313" key="3">
    <source>
        <dbReference type="Proteomes" id="UP000003374"/>
    </source>
</evidence>
<keyword evidence="3" id="KW-1185">Reference proteome</keyword>
<accession>A4BL41</accession>
<dbReference type="EMBL" id="AAOF01000001">
    <property type="protein sequence ID" value="EAR23029.1"/>
    <property type="molecule type" value="Genomic_DNA"/>
</dbReference>
<dbReference type="eggNOG" id="COG3218">
    <property type="taxonomic scope" value="Bacteria"/>
</dbReference>